<dbReference type="RefSeq" id="WP_091394127.1">
    <property type="nucleotide sequence ID" value="NZ_FNQY01000003.1"/>
</dbReference>
<dbReference type="InterPro" id="IPR011990">
    <property type="entry name" value="TPR-like_helical_dom_sf"/>
</dbReference>
<dbReference type="OrthoDB" id="9766256at2"/>
<dbReference type="AlphaFoldDB" id="A0A1H3WRI1"/>
<evidence type="ECO:0000256" key="2">
    <source>
        <dbReference type="SAM" id="SignalP"/>
    </source>
</evidence>
<feature type="repeat" description="TPR" evidence="1">
    <location>
        <begin position="387"/>
        <end position="420"/>
    </location>
</feature>
<keyword evidence="2" id="KW-0732">Signal</keyword>
<sequence>MKILPNIKISVRLSLLAITAAVLALSSCSKKLDEAYKNPNSPPDEPVENIFPGLIGSIIGSSAAAGSAYGIAGDGTYIGRYVQYWNNYAATATDNGGTQFDQMGGVLGSSDAFGSMWAAFYFGHGQNLNYIVSRASSEQKWDFVGGAKALRAWGWLELGNEYANAIIIKQAFDVNLSTFNYDSLSLAYDSCRKACFDALAAFNQAGSGSSSFKTADAYFNQGDIHKWQKFIYGILARSYAYLSNKSSYSADSVIKYATLAASTNDENATVKFSAIGTSGSSNYYGPFRGNVGSMRQSAYFADLLSGRNPQIFTGVEDPRAWYLIRENKEGTFYGVTIGKDLDESLPDANQWPANFWGKSGLSTSSPATDSGRYIFRDNAAFPIMTASEMQFLLAEAYYKKGEKGSALTAYKNAISLNFDMLSTNYATNVPTDHIISSNSKNAYLNNSAIVPSASSDLTLSDIMMQKYIALFGWGFQETWADMRRYHYTDKDPVTGNQIYAGFKPGGGTLFVDNNGKYVYRARPRYNSEYLYDIPSLTLVGAVDADGSQVTDYHTVESWFSEP</sequence>
<evidence type="ECO:0000313" key="4">
    <source>
        <dbReference type="Proteomes" id="UP000199041"/>
    </source>
</evidence>
<dbReference type="Gene3D" id="1.25.40.390">
    <property type="match status" value="1"/>
</dbReference>
<dbReference type="EMBL" id="FNQY01000003">
    <property type="protein sequence ID" value="SDZ88798.1"/>
    <property type="molecule type" value="Genomic_DNA"/>
</dbReference>
<name>A0A1H3WRI1_9BACT</name>
<reference evidence="3 4" key="1">
    <citation type="submission" date="2016-10" db="EMBL/GenBank/DDBJ databases">
        <authorList>
            <person name="de Groot N.N."/>
        </authorList>
    </citation>
    <scope>NUCLEOTIDE SEQUENCE [LARGE SCALE GENOMIC DNA]</scope>
    <source>
        <strain evidence="3 4">Vu-144</strain>
    </source>
</reference>
<keyword evidence="4" id="KW-1185">Reference proteome</keyword>
<dbReference type="PROSITE" id="PS50005">
    <property type="entry name" value="TPR"/>
    <property type="match status" value="1"/>
</dbReference>
<dbReference type="Proteomes" id="UP000199041">
    <property type="component" value="Unassembled WGS sequence"/>
</dbReference>
<dbReference type="Pfam" id="PF12771">
    <property type="entry name" value="SusD-like_2"/>
    <property type="match status" value="1"/>
</dbReference>
<proteinExistence type="predicted"/>
<dbReference type="InterPro" id="IPR019734">
    <property type="entry name" value="TPR_rpt"/>
</dbReference>
<gene>
    <name evidence="3" type="ORF">SAMN05192529_103181</name>
</gene>
<dbReference type="SUPFAM" id="SSF48452">
    <property type="entry name" value="TPR-like"/>
    <property type="match status" value="1"/>
</dbReference>
<accession>A0A1H3WRI1</accession>
<protein>
    <submittedName>
        <fullName evidence="3">Starch-binding associating with outer membrane</fullName>
    </submittedName>
</protein>
<feature type="chain" id="PRO_5011604392" evidence="2">
    <location>
        <begin position="25"/>
        <end position="562"/>
    </location>
</feature>
<feature type="signal peptide" evidence="2">
    <location>
        <begin position="1"/>
        <end position="24"/>
    </location>
</feature>
<keyword evidence="1" id="KW-0802">TPR repeat</keyword>
<dbReference type="STRING" id="551991.SAMN05192529_103181"/>
<dbReference type="PROSITE" id="PS51257">
    <property type="entry name" value="PROKAR_LIPOPROTEIN"/>
    <property type="match status" value="1"/>
</dbReference>
<dbReference type="InterPro" id="IPR041662">
    <property type="entry name" value="SusD-like_2"/>
</dbReference>
<evidence type="ECO:0000256" key="1">
    <source>
        <dbReference type="PROSITE-ProRule" id="PRU00339"/>
    </source>
</evidence>
<organism evidence="3 4">
    <name type="scientific">Arachidicoccus rhizosphaerae</name>
    <dbReference type="NCBI Taxonomy" id="551991"/>
    <lineage>
        <taxon>Bacteria</taxon>
        <taxon>Pseudomonadati</taxon>
        <taxon>Bacteroidota</taxon>
        <taxon>Chitinophagia</taxon>
        <taxon>Chitinophagales</taxon>
        <taxon>Chitinophagaceae</taxon>
        <taxon>Arachidicoccus</taxon>
    </lineage>
</organism>
<evidence type="ECO:0000313" key="3">
    <source>
        <dbReference type="EMBL" id="SDZ88798.1"/>
    </source>
</evidence>